<comment type="caution">
    <text evidence="2">The sequence shown here is derived from an EMBL/GenBank/DDBJ whole genome shotgun (WGS) entry which is preliminary data.</text>
</comment>
<sequence length="98" mass="10670">MLEIHMEMSKTALAIISLISLAIVHHAHAQDSPQDFLDAHNTARAEVEVGPMRWNSTVAAFARSYINGLRCSCRMVHSSGPYGETLLGEALTLPALLL</sequence>
<feature type="signal peptide" evidence="1">
    <location>
        <begin position="1"/>
        <end position="29"/>
    </location>
</feature>
<dbReference type="OrthoDB" id="1730477at2759"/>
<keyword evidence="3" id="KW-1185">Reference proteome</keyword>
<dbReference type="Proteomes" id="UP000657918">
    <property type="component" value="Chromosome 16"/>
</dbReference>
<dbReference type="Gene3D" id="3.40.33.10">
    <property type="entry name" value="CAP"/>
    <property type="match status" value="1"/>
</dbReference>
<dbReference type="SUPFAM" id="SSF55797">
    <property type="entry name" value="PR-1-like"/>
    <property type="match status" value="1"/>
</dbReference>
<feature type="chain" id="PRO_5032984700" description="SCP domain-containing protein" evidence="1">
    <location>
        <begin position="30"/>
        <end position="98"/>
    </location>
</feature>
<evidence type="ECO:0008006" key="4">
    <source>
        <dbReference type="Google" id="ProtNLM"/>
    </source>
</evidence>
<proteinExistence type="predicted"/>
<evidence type="ECO:0000256" key="1">
    <source>
        <dbReference type="SAM" id="SignalP"/>
    </source>
</evidence>
<keyword evidence="1" id="KW-0732">Signal</keyword>
<dbReference type="EMBL" id="JADGMS010000016">
    <property type="protein sequence ID" value="KAF9665896.1"/>
    <property type="molecule type" value="Genomic_DNA"/>
</dbReference>
<gene>
    <name evidence="2" type="ORF">SADUNF_Sadunf16G0172500</name>
</gene>
<evidence type="ECO:0000313" key="2">
    <source>
        <dbReference type="EMBL" id="KAF9665896.1"/>
    </source>
</evidence>
<organism evidence="2 3">
    <name type="scientific">Salix dunnii</name>
    <dbReference type="NCBI Taxonomy" id="1413687"/>
    <lineage>
        <taxon>Eukaryota</taxon>
        <taxon>Viridiplantae</taxon>
        <taxon>Streptophyta</taxon>
        <taxon>Embryophyta</taxon>
        <taxon>Tracheophyta</taxon>
        <taxon>Spermatophyta</taxon>
        <taxon>Magnoliopsida</taxon>
        <taxon>eudicotyledons</taxon>
        <taxon>Gunneridae</taxon>
        <taxon>Pentapetalae</taxon>
        <taxon>rosids</taxon>
        <taxon>fabids</taxon>
        <taxon>Malpighiales</taxon>
        <taxon>Salicaceae</taxon>
        <taxon>Saliceae</taxon>
        <taxon>Salix</taxon>
    </lineage>
</organism>
<reference evidence="2 3" key="1">
    <citation type="submission" date="2020-10" db="EMBL/GenBank/DDBJ databases">
        <title>Plant Genome Project.</title>
        <authorList>
            <person name="Zhang R.-G."/>
        </authorList>
    </citation>
    <scope>NUCLEOTIDE SEQUENCE [LARGE SCALE GENOMIC DNA]</scope>
    <source>
        <strain evidence="2">FAFU-HL-1</strain>
        <tissue evidence="2">Leaf</tissue>
    </source>
</reference>
<accession>A0A835JAF5</accession>
<evidence type="ECO:0000313" key="3">
    <source>
        <dbReference type="Proteomes" id="UP000657918"/>
    </source>
</evidence>
<dbReference type="InterPro" id="IPR035940">
    <property type="entry name" value="CAP_sf"/>
</dbReference>
<dbReference type="AlphaFoldDB" id="A0A835JAF5"/>
<protein>
    <recommendedName>
        <fullName evidence="4">SCP domain-containing protein</fullName>
    </recommendedName>
</protein>
<name>A0A835JAF5_9ROSI</name>